<dbReference type="Proteomes" id="UP000476064">
    <property type="component" value="Chromosome"/>
</dbReference>
<sequence>MLRFGIIGSNFITDQFIAAAREAEGAVISALYSRTAERAAEFAAKHGIPLTFTDIGEMLASGEVDAVYIASPTSFHAEQAIQCMRAGKHVLCEKPAASNARELQRMVETAKEHGVVLMEAMKSSFMPGFQAIRKLLPSLGAIRRYSASYCQYSSRYDAFRAGEVLNAFKPEFSNGALMDLGVYCVYPLILLFGAPERIAASGTMLSSGVDGQGSIIAGYKGMEAVIAYSKISNSSQPAEIQGEEGTMTIDAINLPRKITVRYRDGRAEDIDAPERGLVMSYEVQAFLHLVRSGQSESPLNSHANSLAVMNVLDEARRQQGLVFPADSK</sequence>
<dbReference type="Pfam" id="PF01408">
    <property type="entry name" value="GFO_IDH_MocA"/>
    <property type="match status" value="1"/>
</dbReference>
<proteinExistence type="predicted"/>
<dbReference type="Pfam" id="PF22725">
    <property type="entry name" value="GFO_IDH_MocA_C3"/>
    <property type="match status" value="1"/>
</dbReference>
<evidence type="ECO:0000313" key="4">
    <source>
        <dbReference type="Proteomes" id="UP000476064"/>
    </source>
</evidence>
<dbReference type="InterPro" id="IPR000683">
    <property type="entry name" value="Gfo/Idh/MocA-like_OxRdtase_N"/>
</dbReference>
<dbReference type="InterPro" id="IPR055170">
    <property type="entry name" value="GFO_IDH_MocA-like_dom"/>
</dbReference>
<evidence type="ECO:0000259" key="1">
    <source>
        <dbReference type="Pfam" id="PF01408"/>
    </source>
</evidence>
<gene>
    <name evidence="3" type="ORF">GXP70_09690</name>
</gene>
<dbReference type="InterPro" id="IPR036291">
    <property type="entry name" value="NAD(P)-bd_dom_sf"/>
</dbReference>
<dbReference type="EMBL" id="CP048209">
    <property type="protein sequence ID" value="QHT60185.1"/>
    <property type="molecule type" value="Genomic_DNA"/>
</dbReference>
<organism evidence="3 4">
    <name type="scientific">Paenibacillus lycopersici</name>
    <dbReference type="NCBI Taxonomy" id="2704462"/>
    <lineage>
        <taxon>Bacteria</taxon>
        <taxon>Bacillati</taxon>
        <taxon>Bacillota</taxon>
        <taxon>Bacilli</taxon>
        <taxon>Bacillales</taxon>
        <taxon>Paenibacillaceae</taxon>
        <taxon>Paenibacillus</taxon>
    </lineage>
</organism>
<dbReference type="AlphaFoldDB" id="A0A6C0G597"/>
<protein>
    <submittedName>
        <fullName evidence="3">Gfo/Idh/MocA family oxidoreductase</fullName>
    </submittedName>
</protein>
<keyword evidence="4" id="KW-1185">Reference proteome</keyword>
<accession>A0A6C0G597</accession>
<dbReference type="SUPFAM" id="SSF55347">
    <property type="entry name" value="Glyceraldehyde-3-phosphate dehydrogenase-like, C-terminal domain"/>
    <property type="match status" value="1"/>
</dbReference>
<dbReference type="Gene3D" id="3.40.50.720">
    <property type="entry name" value="NAD(P)-binding Rossmann-like Domain"/>
    <property type="match status" value="1"/>
</dbReference>
<feature type="domain" description="GFO/IDH/MocA-like oxidoreductase" evidence="2">
    <location>
        <begin position="131"/>
        <end position="247"/>
    </location>
</feature>
<dbReference type="KEGG" id="plyc:GXP70_09690"/>
<evidence type="ECO:0000313" key="3">
    <source>
        <dbReference type="EMBL" id="QHT60185.1"/>
    </source>
</evidence>
<reference evidence="3 4" key="1">
    <citation type="submission" date="2020-01" db="EMBL/GenBank/DDBJ databases">
        <title>Paenibacillus sp. nov., isolated from tomato rhizosphere.</title>
        <authorList>
            <person name="Weon H.-Y."/>
            <person name="Lee S.A."/>
        </authorList>
    </citation>
    <scope>NUCLEOTIDE SEQUENCE [LARGE SCALE GENOMIC DNA]</scope>
    <source>
        <strain evidence="3 4">12200R-189</strain>
    </source>
</reference>
<dbReference type="PANTHER" id="PTHR43054:SF1">
    <property type="entry name" value="SCYLLO-INOSITOL 2-DEHYDROGENASE (NADP(+)) IOLU"/>
    <property type="match status" value="1"/>
</dbReference>
<dbReference type="Gene3D" id="3.30.360.10">
    <property type="entry name" value="Dihydrodipicolinate Reductase, domain 2"/>
    <property type="match status" value="1"/>
</dbReference>
<dbReference type="SUPFAM" id="SSF51735">
    <property type="entry name" value="NAD(P)-binding Rossmann-fold domains"/>
    <property type="match status" value="1"/>
</dbReference>
<dbReference type="GO" id="GO:0000166">
    <property type="term" value="F:nucleotide binding"/>
    <property type="evidence" value="ECO:0007669"/>
    <property type="project" value="InterPro"/>
</dbReference>
<evidence type="ECO:0000259" key="2">
    <source>
        <dbReference type="Pfam" id="PF22725"/>
    </source>
</evidence>
<name>A0A6C0G597_9BACL</name>
<feature type="domain" description="Gfo/Idh/MocA-like oxidoreductase N-terminal" evidence="1">
    <location>
        <begin position="2"/>
        <end position="119"/>
    </location>
</feature>
<dbReference type="PANTHER" id="PTHR43054">
    <property type="match status" value="1"/>
</dbReference>
<dbReference type="RefSeq" id="WP_162356247.1">
    <property type="nucleotide sequence ID" value="NZ_CP048209.1"/>
</dbReference>